<dbReference type="Proteomes" id="UP001595952">
    <property type="component" value="Unassembled WGS sequence"/>
</dbReference>
<dbReference type="InterPro" id="IPR013078">
    <property type="entry name" value="His_Pase_superF_clade-1"/>
</dbReference>
<gene>
    <name evidence="3" type="ORF">ACFO0D_03415</name>
</gene>
<dbReference type="CDD" id="cd07067">
    <property type="entry name" value="HP_PGM_like"/>
    <property type="match status" value="1"/>
</dbReference>
<keyword evidence="4" id="KW-1185">Reference proteome</keyword>
<dbReference type="PROSITE" id="PS00175">
    <property type="entry name" value="PG_MUTASE"/>
    <property type="match status" value="1"/>
</dbReference>
<dbReference type="Pfam" id="PF00300">
    <property type="entry name" value="His_Phos_1"/>
    <property type="match status" value="1"/>
</dbReference>
<accession>A0ABV9I7U7</accession>
<dbReference type="EC" id="3.1.3.-" evidence="3"/>
<organism evidence="3 4">
    <name type="scientific">Deinococcus hohokamensis</name>
    <dbReference type="NCBI Taxonomy" id="309883"/>
    <lineage>
        <taxon>Bacteria</taxon>
        <taxon>Thermotogati</taxon>
        <taxon>Deinococcota</taxon>
        <taxon>Deinococci</taxon>
        <taxon>Deinococcales</taxon>
        <taxon>Deinococcaceae</taxon>
        <taxon>Deinococcus</taxon>
    </lineage>
</organism>
<dbReference type="SMART" id="SM00855">
    <property type="entry name" value="PGAM"/>
    <property type="match status" value="1"/>
</dbReference>
<comment type="caution">
    <text evidence="3">The sequence shown here is derived from an EMBL/GenBank/DDBJ whole genome shotgun (WGS) entry which is preliminary data.</text>
</comment>
<keyword evidence="2" id="KW-0413">Isomerase</keyword>
<dbReference type="InterPro" id="IPR050275">
    <property type="entry name" value="PGM_Phosphatase"/>
</dbReference>
<proteinExistence type="predicted"/>
<dbReference type="Gene3D" id="3.40.50.1240">
    <property type="entry name" value="Phosphoglycerate mutase-like"/>
    <property type="match status" value="1"/>
</dbReference>
<protein>
    <submittedName>
        <fullName evidence="3">Histidine phosphatase family protein</fullName>
        <ecNumber evidence="3">3.1.3.-</ecNumber>
    </submittedName>
</protein>
<dbReference type="GO" id="GO:0016787">
    <property type="term" value="F:hydrolase activity"/>
    <property type="evidence" value="ECO:0007669"/>
    <property type="project" value="UniProtKB-KW"/>
</dbReference>
<dbReference type="SUPFAM" id="SSF53254">
    <property type="entry name" value="Phosphoglycerate mutase-like"/>
    <property type="match status" value="1"/>
</dbReference>
<dbReference type="EMBL" id="JBHSEI010000001">
    <property type="protein sequence ID" value="MFC4637385.1"/>
    <property type="molecule type" value="Genomic_DNA"/>
</dbReference>
<dbReference type="PANTHER" id="PTHR48100:SF1">
    <property type="entry name" value="HISTIDINE PHOSPHATASE FAMILY PROTEIN-RELATED"/>
    <property type="match status" value="1"/>
</dbReference>
<dbReference type="RefSeq" id="WP_380060407.1">
    <property type="nucleotide sequence ID" value="NZ_JBHSEI010000001.1"/>
</dbReference>
<evidence type="ECO:0000256" key="2">
    <source>
        <dbReference type="ARBA" id="ARBA00023235"/>
    </source>
</evidence>
<name>A0ABV9I7U7_9DEIO</name>
<reference evidence="4" key="1">
    <citation type="journal article" date="2019" name="Int. J. Syst. Evol. Microbiol.">
        <title>The Global Catalogue of Microorganisms (GCM) 10K type strain sequencing project: providing services to taxonomists for standard genome sequencing and annotation.</title>
        <authorList>
            <consortium name="The Broad Institute Genomics Platform"/>
            <consortium name="The Broad Institute Genome Sequencing Center for Infectious Disease"/>
            <person name="Wu L."/>
            <person name="Ma J."/>
        </authorList>
    </citation>
    <scope>NUCLEOTIDE SEQUENCE [LARGE SCALE GENOMIC DNA]</scope>
    <source>
        <strain evidence="4">CCUG 55995</strain>
    </source>
</reference>
<evidence type="ECO:0000313" key="4">
    <source>
        <dbReference type="Proteomes" id="UP001595952"/>
    </source>
</evidence>
<dbReference type="PANTHER" id="PTHR48100">
    <property type="entry name" value="BROAD-SPECIFICITY PHOSPHATASE YOR283W-RELATED"/>
    <property type="match status" value="1"/>
</dbReference>
<dbReference type="InterPro" id="IPR001345">
    <property type="entry name" value="PG/BPGM_mutase_AS"/>
</dbReference>
<evidence type="ECO:0000313" key="3">
    <source>
        <dbReference type="EMBL" id="MFC4637385.1"/>
    </source>
</evidence>
<keyword evidence="3" id="KW-0378">Hydrolase</keyword>
<dbReference type="InterPro" id="IPR029033">
    <property type="entry name" value="His_PPase_superfam"/>
</dbReference>
<evidence type="ECO:0000256" key="1">
    <source>
        <dbReference type="ARBA" id="ARBA00023152"/>
    </source>
</evidence>
<keyword evidence="1" id="KW-0324">Glycolysis</keyword>
<sequence>MTGPQAARLILVRHGQTAHNKERRMQGHLDAPLDDTGREQARALAKHLRRLDVTHPTIHSSDLARAAATAQALHHELGGNFHQFAALREIHMGKWEGQLYGDLQTGHADLFSQFWDGDPHCRAPGGETPHATGERVLAHVRAHWPRAGETLVLVSHGIAISALLSRLLDLDYQTQWRRRVLEHRNTAYSVLEVDPHTRRVLRTQLAQAGHLDAVPS</sequence>